<name>A0A7C9EJN0_OPUST</name>
<sequence>MEILWVNLVGLLLLEGKIVQTLQLLDLWENPCHSPIQVMGSNLQGKMSVLILIERQKIPLRSPRLSVLQGRLRGSWLFQTRFFQLTHIPRKKCMNLFLQLWFLLEFLLSRNLILYGRVHLNWRKVASFLTNAVGYKHTYQHVHHPRWLIWFTNSVLNCC</sequence>
<accession>A0A7C9EJN0</accession>
<organism evidence="2">
    <name type="scientific">Opuntia streptacantha</name>
    <name type="common">Prickly pear cactus</name>
    <name type="synonym">Opuntia cardona</name>
    <dbReference type="NCBI Taxonomy" id="393608"/>
    <lineage>
        <taxon>Eukaryota</taxon>
        <taxon>Viridiplantae</taxon>
        <taxon>Streptophyta</taxon>
        <taxon>Embryophyta</taxon>
        <taxon>Tracheophyta</taxon>
        <taxon>Spermatophyta</taxon>
        <taxon>Magnoliopsida</taxon>
        <taxon>eudicotyledons</taxon>
        <taxon>Gunneridae</taxon>
        <taxon>Pentapetalae</taxon>
        <taxon>Caryophyllales</taxon>
        <taxon>Cactineae</taxon>
        <taxon>Cactaceae</taxon>
        <taxon>Opuntioideae</taxon>
        <taxon>Opuntia</taxon>
    </lineage>
</organism>
<dbReference type="AlphaFoldDB" id="A0A7C9EJN0"/>
<evidence type="ECO:0000313" key="2">
    <source>
        <dbReference type="EMBL" id="MBA4671641.1"/>
    </source>
</evidence>
<protein>
    <submittedName>
        <fullName evidence="2">Uncharacterized protein</fullName>
    </submittedName>
</protein>
<feature type="chain" id="PRO_5036201238" evidence="1">
    <location>
        <begin position="22"/>
        <end position="159"/>
    </location>
</feature>
<dbReference type="EMBL" id="GISG01251514">
    <property type="protein sequence ID" value="MBA4671641.1"/>
    <property type="molecule type" value="Transcribed_RNA"/>
</dbReference>
<reference evidence="2" key="2">
    <citation type="submission" date="2020-07" db="EMBL/GenBank/DDBJ databases">
        <authorList>
            <person name="Vera ALvarez R."/>
            <person name="Arias-Moreno D.M."/>
            <person name="Jimenez-Jacinto V."/>
            <person name="Jimenez-Bremont J.F."/>
            <person name="Swaminathan K."/>
            <person name="Moose S.P."/>
            <person name="Guerrero-Gonzalez M.L."/>
            <person name="Marino-Ramirez L."/>
            <person name="Landsman D."/>
            <person name="Rodriguez-Kessler M."/>
            <person name="Delgado-Sanchez P."/>
        </authorList>
    </citation>
    <scope>NUCLEOTIDE SEQUENCE</scope>
    <source>
        <tissue evidence="2">Cladode</tissue>
    </source>
</reference>
<keyword evidence="1" id="KW-0732">Signal</keyword>
<reference evidence="2" key="1">
    <citation type="journal article" date="2013" name="J. Plant Res.">
        <title>Effect of fungi and light on seed germination of three Opuntia species from semiarid lands of central Mexico.</title>
        <authorList>
            <person name="Delgado-Sanchez P."/>
            <person name="Jimenez-Bremont J.F."/>
            <person name="Guerrero-Gonzalez Mde L."/>
            <person name="Flores J."/>
        </authorList>
    </citation>
    <scope>NUCLEOTIDE SEQUENCE</scope>
    <source>
        <tissue evidence="2">Cladode</tissue>
    </source>
</reference>
<feature type="signal peptide" evidence="1">
    <location>
        <begin position="1"/>
        <end position="21"/>
    </location>
</feature>
<proteinExistence type="predicted"/>
<evidence type="ECO:0000256" key="1">
    <source>
        <dbReference type="SAM" id="SignalP"/>
    </source>
</evidence>
<dbReference type="EMBL" id="GISG01251513">
    <property type="protein sequence ID" value="MBA4671640.1"/>
    <property type="molecule type" value="Transcribed_RNA"/>
</dbReference>